<dbReference type="AlphaFoldDB" id="A0A1X7VE00"/>
<proteinExistence type="predicted"/>
<reference evidence="1" key="1">
    <citation type="submission" date="2017-05" db="UniProtKB">
        <authorList>
            <consortium name="EnsemblMetazoa"/>
        </authorList>
    </citation>
    <scope>IDENTIFICATION</scope>
</reference>
<name>A0A1X7VE00_AMPQE</name>
<evidence type="ECO:0008006" key="2">
    <source>
        <dbReference type="Google" id="ProtNLM"/>
    </source>
</evidence>
<evidence type="ECO:0000313" key="1">
    <source>
        <dbReference type="EnsemblMetazoa" id="Aqu2.1.38276_001"/>
    </source>
</evidence>
<dbReference type="GO" id="GO:0015074">
    <property type="term" value="P:DNA integration"/>
    <property type="evidence" value="ECO:0007669"/>
    <property type="project" value="InterPro"/>
</dbReference>
<dbReference type="PANTHER" id="PTHR34605:SF3">
    <property type="entry name" value="P CELL-TYPE AGGLUTINATION PROTEIN MAP4-LIKE-RELATED"/>
    <property type="match status" value="1"/>
</dbReference>
<organism evidence="1">
    <name type="scientific">Amphimedon queenslandica</name>
    <name type="common">Sponge</name>
    <dbReference type="NCBI Taxonomy" id="400682"/>
    <lineage>
        <taxon>Eukaryota</taxon>
        <taxon>Metazoa</taxon>
        <taxon>Porifera</taxon>
        <taxon>Demospongiae</taxon>
        <taxon>Heteroscleromorpha</taxon>
        <taxon>Haplosclerida</taxon>
        <taxon>Niphatidae</taxon>
        <taxon>Amphimedon</taxon>
    </lineage>
</organism>
<dbReference type="GO" id="GO:0006310">
    <property type="term" value="P:DNA recombination"/>
    <property type="evidence" value="ECO:0007669"/>
    <property type="project" value="InterPro"/>
</dbReference>
<protein>
    <recommendedName>
        <fullName evidence="2">Tyr recombinase domain-containing protein</fullName>
    </recommendedName>
</protein>
<dbReference type="PANTHER" id="PTHR34605">
    <property type="entry name" value="PHAGE_INTEGRASE DOMAIN-CONTAINING PROTEIN"/>
    <property type="match status" value="1"/>
</dbReference>
<dbReference type="InterPro" id="IPR013762">
    <property type="entry name" value="Integrase-like_cat_sf"/>
</dbReference>
<sequence>MMALRLRHDKVDRMRALVSSWLGRRSGRHSDLESLLGHLSHAAVVTLWQRPTWHGGTVLYRLGIVIWVDLGVSEWGSLCPDFMQFSDLALSAFPQLEYVLRGIRKASPGHVRPQRLPVIPHILGILLRVCKTDIFGVGVHIYLGRVQGPICPVKSLLAYLVVRDPEPGPVCVSGWVSSGLKVSAICGALAASGMDVSRFNGHSFRIGAASTVVACGPEDSLIKVLGRYLAFNAFVPILFHIPTNSACNNPESIQAPQEGGCSEWPLLTMWGTNPKPALKLSCSLNGFPARGRRQTIGYPWHARYWRWTIRWH</sequence>
<accession>A0A1X7VE00</accession>
<dbReference type="Gene3D" id="1.10.443.10">
    <property type="entry name" value="Intergrase catalytic core"/>
    <property type="match status" value="1"/>
</dbReference>
<dbReference type="InterPro" id="IPR052925">
    <property type="entry name" value="Phage_Integrase-like_Recomb"/>
</dbReference>
<dbReference type="EnsemblMetazoa" id="Aqu2.1.38276_001">
    <property type="protein sequence ID" value="Aqu2.1.38276_001"/>
    <property type="gene ID" value="Aqu2.1.38276"/>
</dbReference>
<dbReference type="GO" id="GO:0003677">
    <property type="term" value="F:DNA binding"/>
    <property type="evidence" value="ECO:0007669"/>
    <property type="project" value="InterPro"/>
</dbReference>
<dbReference type="InParanoid" id="A0A1X7VE00"/>